<evidence type="ECO:0000313" key="6">
    <source>
        <dbReference type="Proteomes" id="UP001562354"/>
    </source>
</evidence>
<keyword evidence="6" id="KW-1185">Reference proteome</keyword>
<reference evidence="5 6" key="1">
    <citation type="submission" date="2024-07" db="EMBL/GenBank/DDBJ databases">
        <title>Draft sequence of the Neodothiora populina.</title>
        <authorList>
            <person name="Drown D.D."/>
            <person name="Schuette U.S."/>
            <person name="Buechlein A.B."/>
            <person name="Rusch D.R."/>
            <person name="Winton L.W."/>
            <person name="Adams G.A."/>
        </authorList>
    </citation>
    <scope>NUCLEOTIDE SEQUENCE [LARGE SCALE GENOMIC DNA]</scope>
    <source>
        <strain evidence="5 6">CPC 39397</strain>
    </source>
</reference>
<comment type="caution">
    <text evidence="5">The sequence shown here is derived from an EMBL/GenBank/DDBJ whole genome shotgun (WGS) entry which is preliminary data.</text>
</comment>
<dbReference type="Gene3D" id="2.40.30.10">
    <property type="entry name" value="Translation factors"/>
    <property type="match status" value="1"/>
</dbReference>
<dbReference type="InterPro" id="IPR009000">
    <property type="entry name" value="Transl_B-barrel_sf"/>
</dbReference>
<dbReference type="PANTHER" id="PTHR11229:SF8">
    <property type="entry name" value="LARGE RIBOSOMAL SUBUNIT PROTEIN UL3M"/>
    <property type="match status" value="1"/>
</dbReference>
<evidence type="ECO:0000256" key="2">
    <source>
        <dbReference type="ARBA" id="ARBA00022980"/>
    </source>
</evidence>
<dbReference type="InterPro" id="IPR019927">
    <property type="entry name" value="Ribosomal_uL3_bac/org-type"/>
</dbReference>
<dbReference type="PANTHER" id="PTHR11229">
    <property type="entry name" value="50S RIBOSOMAL PROTEIN L3"/>
    <property type="match status" value="1"/>
</dbReference>
<dbReference type="Gene3D" id="3.30.160.810">
    <property type="match status" value="1"/>
</dbReference>
<keyword evidence="2" id="KW-0689">Ribosomal protein</keyword>
<dbReference type="HAMAP" id="MF_01325_B">
    <property type="entry name" value="Ribosomal_uL3_B"/>
    <property type="match status" value="1"/>
</dbReference>
<accession>A0ABR3PFN7</accession>
<protein>
    <recommendedName>
        <fullName evidence="4">Large ribosomal subunit protein uL3m</fullName>
    </recommendedName>
</protein>
<dbReference type="SUPFAM" id="SSF50447">
    <property type="entry name" value="Translation proteins"/>
    <property type="match status" value="1"/>
</dbReference>
<sequence length="295" mass="31472">MPPFASQASVAAMALLQTPSFLLPSGVLPTTFTRTIKTLNPKIRPSRFNTGLDLPVLGASSSAALERKSYTLPRRTGALATKKGMTALYDPETAKRVPCTVLQLDRVQVVSHKTRDKHGYWAVQVGAGTKEPRNVTRPERGHFAANGVALKRHVQEFRVKDASGLLEVGSVINADWFKEGQYVDARANSRGMGFTGGMKRWGFSGQPASHGNSLAHRIMGSSGASQGSGSRVLPGKKMPGNMGATQITVQNLRVLKVDAANGIVVVHGSVSGPKGCIVKLQDAIKRPNQPLLAES</sequence>
<dbReference type="InterPro" id="IPR000597">
    <property type="entry name" value="Ribosomal_uL3"/>
</dbReference>
<evidence type="ECO:0000256" key="3">
    <source>
        <dbReference type="ARBA" id="ARBA00023274"/>
    </source>
</evidence>
<keyword evidence="3" id="KW-0687">Ribonucleoprotein</keyword>
<comment type="similarity">
    <text evidence="1">Belongs to the universal ribosomal protein uL3 family.</text>
</comment>
<gene>
    <name evidence="5" type="ORF">AAFC00_003553</name>
</gene>
<name>A0ABR3PFN7_9PEZI</name>
<dbReference type="GeneID" id="95977254"/>
<evidence type="ECO:0000256" key="1">
    <source>
        <dbReference type="ARBA" id="ARBA00006540"/>
    </source>
</evidence>
<dbReference type="RefSeq" id="XP_069200856.1">
    <property type="nucleotide sequence ID" value="XM_069343041.1"/>
</dbReference>
<dbReference type="Pfam" id="PF00297">
    <property type="entry name" value="Ribosomal_L3"/>
    <property type="match status" value="1"/>
</dbReference>
<evidence type="ECO:0000256" key="4">
    <source>
        <dbReference type="ARBA" id="ARBA00035209"/>
    </source>
</evidence>
<evidence type="ECO:0000313" key="5">
    <source>
        <dbReference type="EMBL" id="KAL1304581.1"/>
    </source>
</evidence>
<proteinExistence type="inferred from homology"/>
<dbReference type="NCBIfam" id="TIGR03625">
    <property type="entry name" value="L3_bact"/>
    <property type="match status" value="1"/>
</dbReference>
<dbReference type="EMBL" id="JBFMKM010000008">
    <property type="protein sequence ID" value="KAL1304581.1"/>
    <property type="molecule type" value="Genomic_DNA"/>
</dbReference>
<organism evidence="5 6">
    <name type="scientific">Neodothiora populina</name>
    <dbReference type="NCBI Taxonomy" id="2781224"/>
    <lineage>
        <taxon>Eukaryota</taxon>
        <taxon>Fungi</taxon>
        <taxon>Dikarya</taxon>
        <taxon>Ascomycota</taxon>
        <taxon>Pezizomycotina</taxon>
        <taxon>Dothideomycetes</taxon>
        <taxon>Dothideomycetidae</taxon>
        <taxon>Dothideales</taxon>
        <taxon>Dothioraceae</taxon>
        <taxon>Neodothiora</taxon>
    </lineage>
</organism>
<dbReference type="Proteomes" id="UP001562354">
    <property type="component" value="Unassembled WGS sequence"/>
</dbReference>